<evidence type="ECO:0000256" key="1">
    <source>
        <dbReference type="SAM" id="Phobius"/>
    </source>
</evidence>
<keyword evidence="1" id="KW-0812">Transmembrane</keyword>
<protein>
    <recommendedName>
        <fullName evidence="4">MARVEL domain-containing protein</fullName>
    </recommendedName>
</protein>
<evidence type="ECO:0000313" key="3">
    <source>
        <dbReference type="Proteomes" id="UP000240883"/>
    </source>
</evidence>
<evidence type="ECO:0000313" key="2">
    <source>
        <dbReference type="EMBL" id="PSN64549.1"/>
    </source>
</evidence>
<proteinExistence type="predicted"/>
<keyword evidence="1" id="KW-1133">Transmembrane helix</keyword>
<accession>A0A2T2NGQ1</accession>
<dbReference type="Proteomes" id="UP000240883">
    <property type="component" value="Unassembled WGS sequence"/>
</dbReference>
<organism evidence="2 3">
    <name type="scientific">Corynespora cassiicola Philippines</name>
    <dbReference type="NCBI Taxonomy" id="1448308"/>
    <lineage>
        <taxon>Eukaryota</taxon>
        <taxon>Fungi</taxon>
        <taxon>Dikarya</taxon>
        <taxon>Ascomycota</taxon>
        <taxon>Pezizomycotina</taxon>
        <taxon>Dothideomycetes</taxon>
        <taxon>Pleosporomycetidae</taxon>
        <taxon>Pleosporales</taxon>
        <taxon>Corynesporascaceae</taxon>
        <taxon>Corynespora</taxon>
    </lineage>
</organism>
<feature type="transmembrane region" description="Helical" evidence="1">
    <location>
        <begin position="119"/>
        <end position="139"/>
    </location>
</feature>
<dbReference type="PANTHER" id="PTHR39608">
    <property type="entry name" value="INTEGRAL MEMBRANE PROTEIN (AFU_ORTHOLOGUE AFUA_5G08640)"/>
    <property type="match status" value="1"/>
</dbReference>
<feature type="transmembrane region" description="Helical" evidence="1">
    <location>
        <begin position="12"/>
        <end position="35"/>
    </location>
</feature>
<gene>
    <name evidence="2" type="ORF">BS50DRAFT_636708</name>
</gene>
<keyword evidence="1" id="KW-0472">Membrane</keyword>
<dbReference type="AlphaFoldDB" id="A0A2T2NGQ1"/>
<reference evidence="2 3" key="1">
    <citation type="journal article" date="2018" name="Front. Microbiol.">
        <title>Genome-Wide Analysis of Corynespora cassiicola Leaf Fall Disease Putative Effectors.</title>
        <authorList>
            <person name="Lopez D."/>
            <person name="Ribeiro S."/>
            <person name="Label P."/>
            <person name="Fumanal B."/>
            <person name="Venisse J.S."/>
            <person name="Kohler A."/>
            <person name="de Oliveira R.R."/>
            <person name="Labutti K."/>
            <person name="Lipzen A."/>
            <person name="Lail K."/>
            <person name="Bauer D."/>
            <person name="Ohm R.A."/>
            <person name="Barry K.W."/>
            <person name="Spatafora J."/>
            <person name="Grigoriev I.V."/>
            <person name="Martin F.M."/>
            <person name="Pujade-Renaud V."/>
        </authorList>
    </citation>
    <scope>NUCLEOTIDE SEQUENCE [LARGE SCALE GENOMIC DNA]</scope>
    <source>
        <strain evidence="2 3">Philippines</strain>
    </source>
</reference>
<name>A0A2T2NGQ1_CORCC</name>
<keyword evidence="3" id="KW-1185">Reference proteome</keyword>
<sequence>MGFLSSGVTRALLGVTHFITWASSAIVVGITAYFLNDFPHDQHLIFEIVISALVLGFWMPSFVVPFIGTYKFYYLPLNFVFSYLWLTAFIFSAQDYNESSCAANAPTGGSCSLKLTLEAFLFLGFIFTVFSTIIDIVAWRTAAKADAASSPEKSTRPSGEQAA</sequence>
<dbReference type="PANTHER" id="PTHR39608:SF2">
    <property type="entry name" value="MARVEL DOMAIN-CONTAINING PROTEIN"/>
    <property type="match status" value="1"/>
</dbReference>
<dbReference type="STRING" id="1448308.A0A2T2NGQ1"/>
<feature type="transmembrane region" description="Helical" evidence="1">
    <location>
        <begin position="73"/>
        <end position="91"/>
    </location>
</feature>
<evidence type="ECO:0008006" key="4">
    <source>
        <dbReference type="Google" id="ProtNLM"/>
    </source>
</evidence>
<dbReference type="OrthoDB" id="20872at2759"/>
<dbReference type="EMBL" id="KZ678138">
    <property type="protein sequence ID" value="PSN64549.1"/>
    <property type="molecule type" value="Genomic_DNA"/>
</dbReference>
<feature type="transmembrane region" description="Helical" evidence="1">
    <location>
        <begin position="44"/>
        <end position="67"/>
    </location>
</feature>